<evidence type="ECO:0000256" key="5">
    <source>
        <dbReference type="ARBA" id="ARBA00022512"/>
    </source>
</evidence>
<dbReference type="InterPro" id="IPR011050">
    <property type="entry name" value="Pectin_lyase_fold/virulence"/>
</dbReference>
<dbReference type="PROSITE" id="PS00503">
    <property type="entry name" value="PECTINESTERASE_2"/>
    <property type="match status" value="1"/>
</dbReference>
<sequence length="408" mass="45348">LLLNVCTPFPAPPHPVCFGSPMASKSRPPLLPLTIFLLSASFLPLQPILRSPEEEGDDYRRWVAWNVEDFRRRSINLMSKLDPTGSPASSGLDWKLQKAEASTVRYTVSQDGDGDFRSIREAIDAVPKNNARRVVLFIRPRIYREKVVVPKTMPFVTFLGDASSPPVLTGNDTAATKGKDGKAMKTFHSATVAVNADYFVAANIVFENTAPYPEQGDKGGQAVALRISGNKAAFHNCRFLGTQDTLYDHKGLHYFNSSFIQGSVDFIFGYGRSLYENCYLNSITRRVASLTAQKRSRASMESGFSFVNSTVTGSGPVYLGRAWGDRSRVVFAYTFMDKVVIPQGWNNWHVRQPELSGVFYGEYKCSGPGADWTGRVHWAHLLTDEEAQPFLGTYYVEGDTWLLDPPTA</sequence>
<comment type="subcellular location">
    <subcellularLocation>
        <location evidence="1">Secreted</location>
        <location evidence="1">Cell wall</location>
    </subcellularLocation>
</comment>
<dbReference type="AlphaFoldDB" id="A0A1D1ZEH9"/>
<evidence type="ECO:0000256" key="4">
    <source>
        <dbReference type="ARBA" id="ARBA00013229"/>
    </source>
</evidence>
<dbReference type="GO" id="GO:0045490">
    <property type="term" value="P:pectin catabolic process"/>
    <property type="evidence" value="ECO:0007669"/>
    <property type="project" value="UniProtKB-UniRule"/>
</dbReference>
<keyword evidence="8 12" id="KW-0378">Hydrolase</keyword>
<evidence type="ECO:0000256" key="8">
    <source>
        <dbReference type="ARBA" id="ARBA00022801"/>
    </source>
</evidence>
<keyword evidence="6" id="KW-0964">Secreted</keyword>
<comment type="pathway">
    <text evidence="2 12">Glycan metabolism; pectin degradation; 2-dehydro-3-deoxy-D-gluconate from pectin: step 1/5.</text>
</comment>
<proteinExistence type="inferred from homology"/>
<dbReference type="EC" id="3.1.1.11" evidence="4 12"/>
<feature type="non-terminal residue" evidence="14">
    <location>
        <position position="1"/>
    </location>
</feature>
<dbReference type="FunFam" id="2.160.20.10:FF:000008">
    <property type="entry name" value="Pectinesterase"/>
    <property type="match status" value="1"/>
</dbReference>
<evidence type="ECO:0000256" key="2">
    <source>
        <dbReference type="ARBA" id="ARBA00005184"/>
    </source>
</evidence>
<name>A0A1D1ZEH9_9ARAE</name>
<evidence type="ECO:0000256" key="6">
    <source>
        <dbReference type="ARBA" id="ARBA00022525"/>
    </source>
</evidence>
<dbReference type="InterPro" id="IPR000070">
    <property type="entry name" value="Pectinesterase_cat"/>
</dbReference>
<comment type="similarity">
    <text evidence="3">Belongs to the pectinesterase family.</text>
</comment>
<dbReference type="GO" id="GO:0030599">
    <property type="term" value="F:pectinesterase activity"/>
    <property type="evidence" value="ECO:0007669"/>
    <property type="project" value="UniProtKB-UniRule"/>
</dbReference>
<gene>
    <name evidence="14" type="primary">PME53_0</name>
    <name evidence="14" type="ORF">g.46156</name>
</gene>
<dbReference type="PANTHER" id="PTHR31321">
    <property type="entry name" value="ACYL-COA THIOESTER HYDROLASE YBHC-RELATED"/>
    <property type="match status" value="1"/>
</dbReference>
<organism evidence="14">
    <name type="scientific">Anthurium amnicola</name>
    <dbReference type="NCBI Taxonomy" id="1678845"/>
    <lineage>
        <taxon>Eukaryota</taxon>
        <taxon>Viridiplantae</taxon>
        <taxon>Streptophyta</taxon>
        <taxon>Embryophyta</taxon>
        <taxon>Tracheophyta</taxon>
        <taxon>Spermatophyta</taxon>
        <taxon>Magnoliopsida</taxon>
        <taxon>Liliopsida</taxon>
        <taxon>Araceae</taxon>
        <taxon>Pothoideae</taxon>
        <taxon>Potheae</taxon>
        <taxon>Anthurium</taxon>
    </lineage>
</organism>
<evidence type="ECO:0000259" key="13">
    <source>
        <dbReference type="Pfam" id="PF01095"/>
    </source>
</evidence>
<evidence type="ECO:0000256" key="11">
    <source>
        <dbReference type="PROSITE-ProRule" id="PRU10040"/>
    </source>
</evidence>
<protein>
    <recommendedName>
        <fullName evidence="4 12">Pectinesterase</fullName>
        <ecNumber evidence="4 12">3.1.1.11</ecNumber>
    </recommendedName>
</protein>
<dbReference type="PANTHER" id="PTHR31321:SF81">
    <property type="entry name" value="PECTINESTERASE"/>
    <property type="match status" value="1"/>
</dbReference>
<evidence type="ECO:0000256" key="10">
    <source>
        <dbReference type="ARBA" id="ARBA00047928"/>
    </source>
</evidence>
<dbReference type="InterPro" id="IPR033131">
    <property type="entry name" value="Pectinesterase_Asp_AS"/>
</dbReference>
<dbReference type="Gene3D" id="2.160.20.10">
    <property type="entry name" value="Single-stranded right-handed beta-helix, Pectin lyase-like"/>
    <property type="match status" value="1"/>
</dbReference>
<reference evidence="14" key="1">
    <citation type="submission" date="2015-07" db="EMBL/GenBank/DDBJ databases">
        <title>Transcriptome Assembly of Anthurium amnicola.</title>
        <authorList>
            <person name="Suzuki J."/>
        </authorList>
    </citation>
    <scope>NUCLEOTIDE SEQUENCE</scope>
</reference>
<dbReference type="Pfam" id="PF01095">
    <property type="entry name" value="Pectinesterase"/>
    <property type="match status" value="1"/>
</dbReference>
<dbReference type="SUPFAM" id="SSF51126">
    <property type="entry name" value="Pectin lyase-like"/>
    <property type="match status" value="1"/>
</dbReference>
<accession>A0A1D1ZEH9</accession>
<evidence type="ECO:0000256" key="12">
    <source>
        <dbReference type="RuleBase" id="RU000589"/>
    </source>
</evidence>
<feature type="active site" evidence="11">
    <location>
        <position position="265"/>
    </location>
</feature>
<evidence type="ECO:0000313" key="14">
    <source>
        <dbReference type="EMBL" id="JAT65201.1"/>
    </source>
</evidence>
<dbReference type="GO" id="GO:0042545">
    <property type="term" value="P:cell wall modification"/>
    <property type="evidence" value="ECO:0007669"/>
    <property type="project" value="UniProtKB-UniRule"/>
</dbReference>
<dbReference type="EMBL" id="GDJX01002735">
    <property type="protein sequence ID" value="JAT65201.1"/>
    <property type="molecule type" value="Transcribed_RNA"/>
</dbReference>
<dbReference type="InterPro" id="IPR012334">
    <property type="entry name" value="Pectin_lyas_fold"/>
</dbReference>
<evidence type="ECO:0000256" key="3">
    <source>
        <dbReference type="ARBA" id="ARBA00008891"/>
    </source>
</evidence>
<evidence type="ECO:0000256" key="7">
    <source>
        <dbReference type="ARBA" id="ARBA00022729"/>
    </source>
</evidence>
<dbReference type="UniPathway" id="UPA00545">
    <property type="reaction ID" value="UER00823"/>
</dbReference>
<feature type="domain" description="Pectinesterase catalytic" evidence="13">
    <location>
        <begin position="107"/>
        <end position="399"/>
    </location>
</feature>
<keyword evidence="5" id="KW-0134">Cell wall</keyword>
<evidence type="ECO:0000256" key="1">
    <source>
        <dbReference type="ARBA" id="ARBA00004191"/>
    </source>
</evidence>
<keyword evidence="9 12" id="KW-0063">Aspartyl esterase</keyword>
<comment type="catalytic activity">
    <reaction evidence="10 12">
        <text>[(1-&gt;4)-alpha-D-galacturonosyl methyl ester](n) + n H2O = [(1-&gt;4)-alpha-D-galacturonosyl](n) + n methanol + n H(+)</text>
        <dbReference type="Rhea" id="RHEA:22380"/>
        <dbReference type="Rhea" id="RHEA-COMP:14570"/>
        <dbReference type="Rhea" id="RHEA-COMP:14573"/>
        <dbReference type="ChEBI" id="CHEBI:15377"/>
        <dbReference type="ChEBI" id="CHEBI:15378"/>
        <dbReference type="ChEBI" id="CHEBI:17790"/>
        <dbReference type="ChEBI" id="CHEBI:140522"/>
        <dbReference type="ChEBI" id="CHEBI:140523"/>
        <dbReference type="EC" id="3.1.1.11"/>
    </reaction>
</comment>
<keyword evidence="7" id="KW-0732">Signal</keyword>
<evidence type="ECO:0000256" key="9">
    <source>
        <dbReference type="ARBA" id="ARBA00023085"/>
    </source>
</evidence>